<name>A0A971CZ34_9BIFI</name>
<feature type="transmembrane region" description="Helical" evidence="5">
    <location>
        <begin position="9"/>
        <end position="28"/>
    </location>
</feature>
<dbReference type="InterPro" id="IPR010445">
    <property type="entry name" value="LapA_dom"/>
</dbReference>
<evidence type="ECO:0000256" key="4">
    <source>
        <dbReference type="ARBA" id="ARBA00023136"/>
    </source>
</evidence>
<dbReference type="GO" id="GO:0005886">
    <property type="term" value="C:plasma membrane"/>
    <property type="evidence" value="ECO:0007669"/>
    <property type="project" value="InterPro"/>
</dbReference>
<gene>
    <name evidence="7" type="ORF">GXW98_03575</name>
</gene>
<dbReference type="Pfam" id="PF06305">
    <property type="entry name" value="LapA_dom"/>
    <property type="match status" value="1"/>
</dbReference>
<keyword evidence="2 5" id="KW-0812">Transmembrane</keyword>
<feature type="domain" description="Lipopolysaccharide assembly protein A" evidence="6">
    <location>
        <begin position="26"/>
        <end position="61"/>
    </location>
</feature>
<evidence type="ECO:0000259" key="6">
    <source>
        <dbReference type="Pfam" id="PF06305"/>
    </source>
</evidence>
<sequence>MKNISLKQICAIVVLVIVVLFAFFNWHSVEVNFLIFSVRMPALVLILVSLVIGIAIGWIFKRSDVRKIVEEARAEAEQRLK</sequence>
<evidence type="ECO:0000256" key="3">
    <source>
        <dbReference type="ARBA" id="ARBA00022989"/>
    </source>
</evidence>
<dbReference type="RefSeq" id="WP_273173116.1">
    <property type="nucleotide sequence ID" value="NZ_JAAXZR010000016.1"/>
</dbReference>
<organism evidence="7 8">
    <name type="scientific">Bifidobacterium crudilactis</name>
    <dbReference type="NCBI Taxonomy" id="327277"/>
    <lineage>
        <taxon>Bacteria</taxon>
        <taxon>Bacillati</taxon>
        <taxon>Actinomycetota</taxon>
        <taxon>Actinomycetes</taxon>
        <taxon>Bifidobacteriales</taxon>
        <taxon>Bifidobacteriaceae</taxon>
        <taxon>Bifidobacterium</taxon>
    </lineage>
</organism>
<proteinExistence type="predicted"/>
<dbReference type="AlphaFoldDB" id="A0A971CZ34"/>
<comment type="caution">
    <text evidence="7">The sequence shown here is derived from an EMBL/GenBank/DDBJ whole genome shotgun (WGS) entry which is preliminary data.</text>
</comment>
<keyword evidence="1" id="KW-1003">Cell membrane</keyword>
<evidence type="ECO:0000256" key="5">
    <source>
        <dbReference type="SAM" id="Phobius"/>
    </source>
</evidence>
<keyword evidence="4 5" id="KW-0472">Membrane</keyword>
<evidence type="ECO:0000256" key="1">
    <source>
        <dbReference type="ARBA" id="ARBA00022475"/>
    </source>
</evidence>
<dbReference type="EMBL" id="JAAXZR010000016">
    <property type="protein sequence ID" value="NLT79352.1"/>
    <property type="molecule type" value="Genomic_DNA"/>
</dbReference>
<evidence type="ECO:0000313" key="7">
    <source>
        <dbReference type="EMBL" id="NLT79352.1"/>
    </source>
</evidence>
<keyword evidence="3 5" id="KW-1133">Transmembrane helix</keyword>
<evidence type="ECO:0000313" key="8">
    <source>
        <dbReference type="Proteomes" id="UP000767327"/>
    </source>
</evidence>
<feature type="transmembrane region" description="Helical" evidence="5">
    <location>
        <begin position="40"/>
        <end position="60"/>
    </location>
</feature>
<reference evidence="7" key="2">
    <citation type="submission" date="2020-01" db="EMBL/GenBank/DDBJ databases">
        <authorList>
            <person name="Campanaro S."/>
        </authorList>
    </citation>
    <scope>NUCLEOTIDE SEQUENCE</scope>
    <source>
        <strain evidence="7">AS01afH2WH_6</strain>
    </source>
</reference>
<evidence type="ECO:0000256" key="2">
    <source>
        <dbReference type="ARBA" id="ARBA00022692"/>
    </source>
</evidence>
<dbReference type="Proteomes" id="UP000767327">
    <property type="component" value="Unassembled WGS sequence"/>
</dbReference>
<accession>A0A971CZ34</accession>
<reference evidence="7" key="1">
    <citation type="journal article" date="2020" name="Biotechnol. Biofuels">
        <title>New insights from the biogas microbiome by comprehensive genome-resolved metagenomics of nearly 1600 species originating from multiple anaerobic digesters.</title>
        <authorList>
            <person name="Campanaro S."/>
            <person name="Treu L."/>
            <person name="Rodriguez-R L.M."/>
            <person name="Kovalovszki A."/>
            <person name="Ziels R.M."/>
            <person name="Maus I."/>
            <person name="Zhu X."/>
            <person name="Kougias P.G."/>
            <person name="Basile A."/>
            <person name="Luo G."/>
            <person name="Schluter A."/>
            <person name="Konstantinidis K.T."/>
            <person name="Angelidaki I."/>
        </authorList>
    </citation>
    <scope>NUCLEOTIDE SEQUENCE</scope>
    <source>
        <strain evidence="7">AS01afH2WH_6</strain>
    </source>
</reference>
<protein>
    <submittedName>
        <fullName evidence="7">DUF1049 domain-containing protein</fullName>
    </submittedName>
</protein>